<feature type="domain" description="Protein kinase" evidence="6">
    <location>
        <begin position="20"/>
        <end position="279"/>
    </location>
</feature>
<evidence type="ECO:0000256" key="3">
    <source>
        <dbReference type="ARBA" id="ARBA00022777"/>
    </source>
</evidence>
<dbReference type="Gene3D" id="3.30.200.20">
    <property type="entry name" value="Phosphorylase Kinase, domain 1"/>
    <property type="match status" value="1"/>
</dbReference>
<evidence type="ECO:0000259" key="6">
    <source>
        <dbReference type="PROSITE" id="PS50011"/>
    </source>
</evidence>
<dbReference type="EMBL" id="AUSU01004866">
    <property type="protein sequence ID" value="EPS64377.1"/>
    <property type="molecule type" value="Genomic_DNA"/>
</dbReference>
<reference evidence="7 8" key="1">
    <citation type="journal article" date="2013" name="BMC Genomics">
        <title>The miniature genome of a carnivorous plant Genlisea aurea contains a low number of genes and short non-coding sequences.</title>
        <authorList>
            <person name="Leushkin E.V."/>
            <person name="Sutormin R.A."/>
            <person name="Nabieva E.R."/>
            <person name="Penin A.A."/>
            <person name="Kondrashov A.S."/>
            <person name="Logacheva M.D."/>
        </authorList>
    </citation>
    <scope>NUCLEOTIDE SEQUENCE [LARGE SCALE GENOMIC DNA]</scope>
</reference>
<evidence type="ECO:0000256" key="5">
    <source>
        <dbReference type="ARBA" id="ARBA00048679"/>
    </source>
</evidence>
<dbReference type="Pfam" id="PF00069">
    <property type="entry name" value="Pkinase"/>
    <property type="match status" value="1"/>
</dbReference>
<sequence length="343" mass="38318">MDSDGIESEIEEKSPCGRYVRYGKIIGRGAFKDVYRGLDLFDNSDIAWCQISIDDDKSLQSLISGETQWFEAVLLNSLHHENIIKCYSHWIDPSNGCVNMITELFASGNLRHYMKKLAAVDQKTIKNWGRQILHAVAFLHARNPKIVHRDLKCDNVFVDPATGEVKLGDFGLAAVMEETPMSALAGTPEFMAPEYYDEEYGELVDVYSFGMCLLEMSTFECPYSECTNQGQIFKKVSSGILPRALGKVDDPEVKEIIEKCLLPADSRPSAAELLKHPFFAEEEQISYAIGDVATTAKADVMMTMLSDVSTVYNPVSDASFEGKKECCWDSDVSMDSRITCESL</sequence>
<gene>
    <name evidence="7" type="ORF">M569_10402</name>
</gene>
<keyword evidence="8" id="KW-1185">Reference proteome</keyword>
<dbReference type="GO" id="GO:0005524">
    <property type="term" value="F:ATP binding"/>
    <property type="evidence" value="ECO:0007669"/>
    <property type="project" value="InterPro"/>
</dbReference>
<organism evidence="7 8">
    <name type="scientific">Genlisea aurea</name>
    <dbReference type="NCBI Taxonomy" id="192259"/>
    <lineage>
        <taxon>Eukaryota</taxon>
        <taxon>Viridiplantae</taxon>
        <taxon>Streptophyta</taxon>
        <taxon>Embryophyta</taxon>
        <taxon>Tracheophyta</taxon>
        <taxon>Spermatophyta</taxon>
        <taxon>Magnoliopsida</taxon>
        <taxon>eudicotyledons</taxon>
        <taxon>Gunneridae</taxon>
        <taxon>Pentapetalae</taxon>
        <taxon>asterids</taxon>
        <taxon>lamiids</taxon>
        <taxon>Lamiales</taxon>
        <taxon>Lentibulariaceae</taxon>
        <taxon>Genlisea</taxon>
    </lineage>
</organism>
<evidence type="ECO:0000256" key="4">
    <source>
        <dbReference type="ARBA" id="ARBA00047899"/>
    </source>
</evidence>
<dbReference type="InterPro" id="IPR000719">
    <property type="entry name" value="Prot_kinase_dom"/>
</dbReference>
<evidence type="ECO:0000256" key="2">
    <source>
        <dbReference type="ARBA" id="ARBA00022527"/>
    </source>
</evidence>
<evidence type="ECO:0000313" key="8">
    <source>
        <dbReference type="Proteomes" id="UP000015453"/>
    </source>
</evidence>
<keyword evidence="3" id="KW-0418">Kinase</keyword>
<dbReference type="PROSITE" id="PS00108">
    <property type="entry name" value="PROTEIN_KINASE_ST"/>
    <property type="match status" value="1"/>
</dbReference>
<dbReference type="InterPro" id="IPR008271">
    <property type="entry name" value="Ser/Thr_kinase_AS"/>
</dbReference>
<dbReference type="EC" id="2.7.11.1" evidence="1"/>
<evidence type="ECO:0000313" key="7">
    <source>
        <dbReference type="EMBL" id="EPS64377.1"/>
    </source>
</evidence>
<protein>
    <recommendedName>
        <fullName evidence="1">non-specific serine/threonine protein kinase</fullName>
        <ecNumber evidence="1">2.7.11.1</ecNumber>
    </recommendedName>
</protein>
<dbReference type="AlphaFoldDB" id="S8DWY2"/>
<evidence type="ECO:0000256" key="1">
    <source>
        <dbReference type="ARBA" id="ARBA00012513"/>
    </source>
</evidence>
<keyword evidence="3" id="KW-0808">Transferase</keyword>
<name>S8DWY2_9LAMI</name>
<dbReference type="PROSITE" id="PS50011">
    <property type="entry name" value="PROTEIN_KINASE_DOM"/>
    <property type="match status" value="1"/>
</dbReference>
<dbReference type="InterPro" id="IPR011009">
    <property type="entry name" value="Kinase-like_dom_sf"/>
</dbReference>
<dbReference type="GO" id="GO:0004674">
    <property type="term" value="F:protein serine/threonine kinase activity"/>
    <property type="evidence" value="ECO:0007669"/>
    <property type="project" value="UniProtKB-KW"/>
</dbReference>
<accession>S8DWY2</accession>
<dbReference type="Gene3D" id="1.10.510.10">
    <property type="entry name" value="Transferase(Phosphotransferase) domain 1"/>
    <property type="match status" value="1"/>
</dbReference>
<dbReference type="SUPFAM" id="SSF56112">
    <property type="entry name" value="Protein kinase-like (PK-like)"/>
    <property type="match status" value="1"/>
</dbReference>
<comment type="catalytic activity">
    <reaction evidence="4">
        <text>L-threonyl-[protein] + ATP = O-phospho-L-threonyl-[protein] + ADP + H(+)</text>
        <dbReference type="Rhea" id="RHEA:46608"/>
        <dbReference type="Rhea" id="RHEA-COMP:11060"/>
        <dbReference type="Rhea" id="RHEA-COMP:11605"/>
        <dbReference type="ChEBI" id="CHEBI:15378"/>
        <dbReference type="ChEBI" id="CHEBI:30013"/>
        <dbReference type="ChEBI" id="CHEBI:30616"/>
        <dbReference type="ChEBI" id="CHEBI:61977"/>
        <dbReference type="ChEBI" id="CHEBI:456216"/>
        <dbReference type="EC" id="2.7.11.1"/>
    </reaction>
</comment>
<proteinExistence type="predicted"/>
<comment type="catalytic activity">
    <reaction evidence="5">
        <text>L-seryl-[protein] + ATP = O-phospho-L-seryl-[protein] + ADP + H(+)</text>
        <dbReference type="Rhea" id="RHEA:17989"/>
        <dbReference type="Rhea" id="RHEA-COMP:9863"/>
        <dbReference type="Rhea" id="RHEA-COMP:11604"/>
        <dbReference type="ChEBI" id="CHEBI:15378"/>
        <dbReference type="ChEBI" id="CHEBI:29999"/>
        <dbReference type="ChEBI" id="CHEBI:30616"/>
        <dbReference type="ChEBI" id="CHEBI:83421"/>
        <dbReference type="ChEBI" id="CHEBI:456216"/>
        <dbReference type="EC" id="2.7.11.1"/>
    </reaction>
</comment>
<dbReference type="PANTHER" id="PTHR13902">
    <property type="entry name" value="SERINE/THREONINE-PROTEIN KINASE WNK WITH NO LYSINE -RELATED"/>
    <property type="match status" value="1"/>
</dbReference>
<dbReference type="FunFam" id="1.10.510.10:FF:001565">
    <property type="entry name" value="WNK protein kinase"/>
    <property type="match status" value="1"/>
</dbReference>
<dbReference type="Proteomes" id="UP000015453">
    <property type="component" value="Unassembled WGS sequence"/>
</dbReference>
<dbReference type="OrthoDB" id="4062651at2759"/>
<comment type="caution">
    <text evidence="7">The sequence shown here is derived from an EMBL/GenBank/DDBJ whole genome shotgun (WGS) entry which is preliminary data.</text>
</comment>
<dbReference type="SMART" id="SM00220">
    <property type="entry name" value="S_TKc"/>
    <property type="match status" value="1"/>
</dbReference>
<dbReference type="InterPro" id="IPR050588">
    <property type="entry name" value="WNK_Ser-Thr_kinase"/>
</dbReference>
<keyword evidence="2" id="KW-0723">Serine/threonine-protein kinase</keyword>